<feature type="transmembrane region" description="Helical" evidence="1">
    <location>
        <begin position="125"/>
        <end position="144"/>
    </location>
</feature>
<sequence length="425" mass="47003">YILLVNHHQIKLDHDKNLLFIATILIAFLFIAKVSASFSESLTENAPLSLTPSSIYFGIPLASGAMTICLFLGVEVAVLFAMVIATSTAMMFQNRFEFFVYFLLSSLMAAYWIQNCRERKVFIKAGVKLGLLNIVVVIALDVYMSNLTGVKLLWDAAFAFQAGIVAGMITAGIAPLIEIAFDYKTDITLLELANLDQPLLRRLMLEVPGTYHHSVLVGSMVEAAASEIGANPLLAKTSGYYHDIGKLKNPLYFIENQPNGKNRHDKLAPSMSSLILISHIKNGVEIAKQNKLGQAIIDNIRQHHGTSLISFFYEKAKQLKGEDAVEIDNFRYPGPKPLTREAGIVMLADVAEAASRTLQNPTPSRIQGLVQNLIDKIFSDGQLDNCELTLKDLHNIAKSFNKILNGIYHHRIDYPENLIAKNGKG</sequence>
<gene>
    <name evidence="3" type="ORF">LCGC14_1932500</name>
</gene>
<dbReference type="EMBL" id="LAZR01020776">
    <property type="protein sequence ID" value="KKL87661.1"/>
    <property type="molecule type" value="Genomic_DNA"/>
</dbReference>
<evidence type="ECO:0000259" key="2">
    <source>
        <dbReference type="SMART" id="SM00471"/>
    </source>
</evidence>
<accession>A0A0F9GAZ8</accession>
<comment type="caution">
    <text evidence="3">The sequence shown here is derived from an EMBL/GenBank/DDBJ whole genome shotgun (WGS) entry which is preliminary data.</text>
</comment>
<dbReference type="CDD" id="cd00077">
    <property type="entry name" value="HDc"/>
    <property type="match status" value="1"/>
</dbReference>
<keyword evidence="1" id="KW-1133">Transmembrane helix</keyword>
<feature type="transmembrane region" description="Helical" evidence="1">
    <location>
        <begin position="56"/>
        <end position="84"/>
    </location>
</feature>
<dbReference type="Gene3D" id="1.10.3210.10">
    <property type="entry name" value="Hypothetical protein af1432"/>
    <property type="match status" value="1"/>
</dbReference>
<protein>
    <recommendedName>
        <fullName evidence="2">HD/PDEase domain-containing protein</fullName>
    </recommendedName>
</protein>
<feature type="transmembrane region" description="Helical" evidence="1">
    <location>
        <begin position="156"/>
        <end position="177"/>
    </location>
</feature>
<feature type="transmembrane region" description="Helical" evidence="1">
    <location>
        <begin position="18"/>
        <end position="36"/>
    </location>
</feature>
<feature type="domain" description="HD/PDEase" evidence="2">
    <location>
        <begin position="206"/>
        <end position="363"/>
    </location>
</feature>
<dbReference type="InterPro" id="IPR003607">
    <property type="entry name" value="HD/PDEase_dom"/>
</dbReference>
<dbReference type="PANTHER" id="PTHR36442">
    <property type="entry name" value="CYCLIC-DI-AMP PHOSPHODIESTERASE PGPH"/>
    <property type="match status" value="1"/>
</dbReference>
<feature type="non-terminal residue" evidence="3">
    <location>
        <position position="1"/>
    </location>
</feature>
<dbReference type="SUPFAM" id="SSF109604">
    <property type="entry name" value="HD-domain/PDEase-like"/>
    <property type="match status" value="1"/>
</dbReference>
<dbReference type="PANTHER" id="PTHR36442:SF1">
    <property type="entry name" value="CYCLIC-DI-AMP PHOSPHODIESTERASE PGPH"/>
    <property type="match status" value="1"/>
</dbReference>
<dbReference type="AlphaFoldDB" id="A0A0F9GAZ8"/>
<dbReference type="InterPro" id="IPR011621">
    <property type="entry name" value="Metal-dep_PHydrolase_7TM_intra"/>
</dbReference>
<proteinExistence type="predicted"/>
<dbReference type="SMART" id="SM00471">
    <property type="entry name" value="HDc"/>
    <property type="match status" value="1"/>
</dbReference>
<evidence type="ECO:0000313" key="3">
    <source>
        <dbReference type="EMBL" id="KKL87661.1"/>
    </source>
</evidence>
<dbReference type="InterPro" id="IPR006675">
    <property type="entry name" value="HDIG_dom"/>
</dbReference>
<name>A0A0F9GAZ8_9ZZZZ</name>
<organism evidence="3">
    <name type="scientific">marine sediment metagenome</name>
    <dbReference type="NCBI Taxonomy" id="412755"/>
    <lineage>
        <taxon>unclassified sequences</taxon>
        <taxon>metagenomes</taxon>
        <taxon>ecological metagenomes</taxon>
    </lineage>
</organism>
<evidence type="ECO:0000256" key="1">
    <source>
        <dbReference type="SAM" id="Phobius"/>
    </source>
</evidence>
<dbReference type="InterPro" id="IPR052722">
    <property type="entry name" value="PgpH_phosphodiesterase"/>
</dbReference>
<dbReference type="Pfam" id="PF01966">
    <property type="entry name" value="HD"/>
    <property type="match status" value="1"/>
</dbReference>
<keyword evidence="1" id="KW-0472">Membrane</keyword>
<dbReference type="Pfam" id="PF07698">
    <property type="entry name" value="7TM-7TMR_HD"/>
    <property type="match status" value="1"/>
</dbReference>
<dbReference type="NCBIfam" id="TIGR00277">
    <property type="entry name" value="HDIG"/>
    <property type="match status" value="1"/>
</dbReference>
<keyword evidence="1" id="KW-0812">Transmembrane</keyword>
<dbReference type="InterPro" id="IPR006674">
    <property type="entry name" value="HD_domain"/>
</dbReference>
<reference evidence="3" key="1">
    <citation type="journal article" date="2015" name="Nature">
        <title>Complex archaea that bridge the gap between prokaryotes and eukaryotes.</title>
        <authorList>
            <person name="Spang A."/>
            <person name="Saw J.H."/>
            <person name="Jorgensen S.L."/>
            <person name="Zaremba-Niedzwiedzka K."/>
            <person name="Martijn J."/>
            <person name="Lind A.E."/>
            <person name="van Eijk R."/>
            <person name="Schleper C."/>
            <person name="Guy L."/>
            <person name="Ettema T.J."/>
        </authorList>
    </citation>
    <scope>NUCLEOTIDE SEQUENCE</scope>
</reference>